<keyword evidence="1" id="KW-0732">Signal</keyword>
<gene>
    <name evidence="2" type="ORF">HERILL_LOCUS8485</name>
</gene>
<reference evidence="2 3" key="1">
    <citation type="submission" date="2020-11" db="EMBL/GenBank/DDBJ databases">
        <authorList>
            <person name="Wallbank WR R."/>
            <person name="Pardo Diaz C."/>
            <person name="Kozak K."/>
            <person name="Martin S."/>
            <person name="Jiggins C."/>
            <person name="Moest M."/>
            <person name="Warren A I."/>
            <person name="Generalovic N T."/>
            <person name="Byers J.R.P. K."/>
            <person name="Montejo-Kovacevich G."/>
            <person name="Yen C E."/>
        </authorList>
    </citation>
    <scope>NUCLEOTIDE SEQUENCE [LARGE SCALE GENOMIC DNA]</scope>
</reference>
<organism evidence="2 3">
    <name type="scientific">Hermetia illucens</name>
    <name type="common">Black soldier fly</name>
    <dbReference type="NCBI Taxonomy" id="343691"/>
    <lineage>
        <taxon>Eukaryota</taxon>
        <taxon>Metazoa</taxon>
        <taxon>Ecdysozoa</taxon>
        <taxon>Arthropoda</taxon>
        <taxon>Hexapoda</taxon>
        <taxon>Insecta</taxon>
        <taxon>Pterygota</taxon>
        <taxon>Neoptera</taxon>
        <taxon>Endopterygota</taxon>
        <taxon>Diptera</taxon>
        <taxon>Brachycera</taxon>
        <taxon>Stratiomyomorpha</taxon>
        <taxon>Stratiomyidae</taxon>
        <taxon>Hermetiinae</taxon>
        <taxon>Hermetia</taxon>
    </lineage>
</organism>
<keyword evidence="3" id="KW-1185">Reference proteome</keyword>
<sequence length="271" mass="30152">MLSLSKIYICLSFHLVFLECVTGGALLENVKIDPSRICRIRTHINGHWEDSCLCVRIFTHKVLTIENCYNATHSIRKQDLLVVKWNKPIVEGSRSQNPKNFLSVVHIETLELTNGTVLAIFTLGKHAKRVNYYQLGHVEPQIGEKCNGIGVGSSDPNRFLSNVLYVTEFEIVPIAICRNKSILGNTCGKMNGGPEPVTISSVSGPLICHRKFAALAVYAPRKPREGPLIGFESFAKPLPDILELLLEHGSSENYSKCPWILIISIMIACKL</sequence>
<dbReference type="Proteomes" id="UP000594454">
    <property type="component" value="Chromosome 3"/>
</dbReference>
<evidence type="ECO:0000313" key="2">
    <source>
        <dbReference type="EMBL" id="CAD7085657.1"/>
    </source>
</evidence>
<protein>
    <submittedName>
        <fullName evidence="2">Uncharacterized protein</fullName>
    </submittedName>
</protein>
<name>A0A7R8YU20_HERIL</name>
<feature type="chain" id="PRO_5030833176" evidence="1">
    <location>
        <begin position="24"/>
        <end position="271"/>
    </location>
</feature>
<feature type="signal peptide" evidence="1">
    <location>
        <begin position="1"/>
        <end position="23"/>
    </location>
</feature>
<proteinExistence type="predicted"/>
<evidence type="ECO:0000256" key="1">
    <source>
        <dbReference type="SAM" id="SignalP"/>
    </source>
</evidence>
<dbReference type="EMBL" id="LR899011">
    <property type="protein sequence ID" value="CAD7085657.1"/>
    <property type="molecule type" value="Genomic_DNA"/>
</dbReference>
<accession>A0A7R8YU20</accession>
<dbReference type="InParanoid" id="A0A7R8YU20"/>
<evidence type="ECO:0000313" key="3">
    <source>
        <dbReference type="Proteomes" id="UP000594454"/>
    </source>
</evidence>
<dbReference type="AlphaFoldDB" id="A0A7R8YU20"/>